<sequence length="194" mass="22051">MAVDAEEVQEIGRDGVASVQRWMEATTFMELNWNVYENVAQCAIRCLDGSVKKFDLAGAFLGGDRAPIVVESKKYRSPGGQHKYFKQFLATAYSSTVYEMESLGADAKREFFWVTSHPFYLSGWKDLATEDKIESAIAENSALLAGREIDRTILRSVSERVWVLVWHEKQEEISLTHEELMLVLANLKRKAHTL</sequence>
<proteinExistence type="predicted"/>
<reference evidence="1 2" key="1">
    <citation type="submission" date="2024-03" db="EMBL/GenBank/DDBJ databases">
        <title>Rhodococcus navarretei sp. nov. and Pseudarthrobacter quantumdoti sp. nov., two new species with the ability to biosynthesize Quantum Dots isolated from soil samples at Union Glacier, Antarctica.</title>
        <authorList>
            <person name="Vargas M."/>
        </authorList>
    </citation>
    <scope>NUCLEOTIDE SEQUENCE [LARGE SCALE GENOMIC DNA]</scope>
    <source>
        <strain evidence="1 2">EXRC-4A-4</strain>
    </source>
</reference>
<dbReference type="RefSeq" id="WP_341440533.1">
    <property type="nucleotide sequence ID" value="NZ_JBBPCN010000001.1"/>
</dbReference>
<dbReference type="Proteomes" id="UP001456513">
    <property type="component" value="Unassembled WGS sequence"/>
</dbReference>
<accession>A0ABU9CSP3</accession>
<evidence type="ECO:0000313" key="2">
    <source>
        <dbReference type="Proteomes" id="UP001456513"/>
    </source>
</evidence>
<dbReference type="EMBL" id="JBBPCN010000001">
    <property type="protein sequence ID" value="MEK8070430.1"/>
    <property type="molecule type" value="Genomic_DNA"/>
</dbReference>
<comment type="caution">
    <text evidence="1">The sequence shown here is derived from an EMBL/GenBank/DDBJ whole genome shotgun (WGS) entry which is preliminary data.</text>
</comment>
<protein>
    <submittedName>
        <fullName evidence="1">Uncharacterized protein</fullName>
    </submittedName>
</protein>
<evidence type="ECO:0000313" key="1">
    <source>
        <dbReference type="EMBL" id="MEK8070430.1"/>
    </source>
</evidence>
<keyword evidence="2" id="KW-1185">Reference proteome</keyword>
<name>A0ABU9CSP3_9NOCA</name>
<organism evidence="1 2">
    <name type="scientific">Rhodococcus navarretei</name>
    <dbReference type="NCBI Taxonomy" id="3128981"/>
    <lineage>
        <taxon>Bacteria</taxon>
        <taxon>Bacillati</taxon>
        <taxon>Actinomycetota</taxon>
        <taxon>Actinomycetes</taxon>
        <taxon>Mycobacteriales</taxon>
        <taxon>Nocardiaceae</taxon>
        <taxon>Rhodococcus</taxon>
    </lineage>
</organism>
<gene>
    <name evidence="1" type="ORF">AABD04_06170</name>
</gene>